<dbReference type="RefSeq" id="WP_275822423.1">
    <property type="nucleotide sequence ID" value="NZ_BAAANM010000044.1"/>
</dbReference>
<keyword evidence="2" id="KW-1185">Reference proteome</keyword>
<protein>
    <recommendedName>
        <fullName evidence="3">Secreted protein/lipoprotein</fullName>
    </recommendedName>
</protein>
<comment type="caution">
    <text evidence="1">The sequence shown here is derived from an EMBL/GenBank/DDBJ whole genome shotgun (WGS) entry which is preliminary data.</text>
</comment>
<gene>
    <name evidence="1" type="ORF">P2L57_37055</name>
</gene>
<organism evidence="1 2">
    <name type="scientific">Streptantibioticus ferralitis</name>
    <dbReference type="NCBI Taxonomy" id="236510"/>
    <lineage>
        <taxon>Bacteria</taxon>
        <taxon>Bacillati</taxon>
        <taxon>Actinomycetota</taxon>
        <taxon>Actinomycetes</taxon>
        <taxon>Kitasatosporales</taxon>
        <taxon>Streptomycetaceae</taxon>
        <taxon>Streptantibioticus</taxon>
    </lineage>
</organism>
<proteinExistence type="predicted"/>
<dbReference type="Proteomes" id="UP001220022">
    <property type="component" value="Unassembled WGS sequence"/>
</dbReference>
<accession>A0ABT5ZBH0</accession>
<evidence type="ECO:0008006" key="3">
    <source>
        <dbReference type="Google" id="ProtNLM"/>
    </source>
</evidence>
<sequence>MAVASAYADPGWPHLPDHADDGALRLLKYGLEKAQAENIVTKGVPQVDPLVIASGANTVKLQDCVDGTGWLQYAKSGALKNDRPGSRSKADATVTREKDAWKVTALYLHESGTC</sequence>
<evidence type="ECO:0000313" key="2">
    <source>
        <dbReference type="Proteomes" id="UP001220022"/>
    </source>
</evidence>
<dbReference type="EMBL" id="JARHTQ010000048">
    <property type="protein sequence ID" value="MDF2261129.1"/>
    <property type="molecule type" value="Genomic_DNA"/>
</dbReference>
<reference evidence="1 2" key="1">
    <citation type="submission" date="2023-03" db="EMBL/GenBank/DDBJ databases">
        <title>Draft genome sequence of type strain Streptomyces ferralitis JCM 14344.</title>
        <authorList>
            <person name="Klaysubun C."/>
            <person name="Duangmal K."/>
        </authorList>
    </citation>
    <scope>NUCLEOTIDE SEQUENCE [LARGE SCALE GENOMIC DNA]</scope>
    <source>
        <strain evidence="1 2">JCM 14344</strain>
    </source>
</reference>
<name>A0ABT5ZBH0_9ACTN</name>
<evidence type="ECO:0000313" key="1">
    <source>
        <dbReference type="EMBL" id="MDF2261129.1"/>
    </source>
</evidence>